<dbReference type="PANTHER" id="PTHR34561">
    <property type="entry name" value="NADH DEHYDROGENASE [UBIQUINONE] 1 ALPHA SUBCOMPLEX ASSEMBLY FACTOR 8"/>
    <property type="match status" value="1"/>
</dbReference>
<name>A0A068UP57_COFCA</name>
<sequence>MKEKTGGNSTPTLLRRILVNCGAQAKAYGSCVAAKIPVVERDMCLKEFLLLRNCMQNVRKSLKHIRYPLEASF</sequence>
<dbReference type="InParanoid" id="A0A068UP57"/>
<dbReference type="OMA" id="MQNMVLY"/>
<dbReference type="EMBL" id="HG739127">
    <property type="protein sequence ID" value="CDP10176.1"/>
    <property type="molecule type" value="Genomic_DNA"/>
</dbReference>
<dbReference type="OrthoDB" id="3821113at2759"/>
<organism evidence="1 2">
    <name type="scientific">Coffea canephora</name>
    <name type="common">Robusta coffee</name>
    <dbReference type="NCBI Taxonomy" id="49390"/>
    <lineage>
        <taxon>Eukaryota</taxon>
        <taxon>Viridiplantae</taxon>
        <taxon>Streptophyta</taxon>
        <taxon>Embryophyta</taxon>
        <taxon>Tracheophyta</taxon>
        <taxon>Spermatophyta</taxon>
        <taxon>Magnoliopsida</taxon>
        <taxon>eudicotyledons</taxon>
        <taxon>Gunneridae</taxon>
        <taxon>Pentapetalae</taxon>
        <taxon>asterids</taxon>
        <taxon>lamiids</taxon>
        <taxon>Gentianales</taxon>
        <taxon>Rubiaceae</taxon>
        <taxon>Ixoroideae</taxon>
        <taxon>Gardenieae complex</taxon>
        <taxon>Bertiereae - Coffeeae clade</taxon>
        <taxon>Coffeeae</taxon>
        <taxon>Coffea</taxon>
    </lineage>
</organism>
<dbReference type="PANTHER" id="PTHR34561:SF1">
    <property type="entry name" value="NADH DEHYDROGENASE [UBIQUINONE] 1 ALPHA SUBCOMPLEX ASSEMBLY FACTOR 8"/>
    <property type="match status" value="1"/>
</dbReference>
<evidence type="ECO:0008006" key="3">
    <source>
        <dbReference type="Google" id="ProtNLM"/>
    </source>
</evidence>
<evidence type="ECO:0000313" key="2">
    <source>
        <dbReference type="Proteomes" id="UP000295252"/>
    </source>
</evidence>
<evidence type="ECO:0000313" key="1">
    <source>
        <dbReference type="EMBL" id="CDP10176.1"/>
    </source>
</evidence>
<dbReference type="InterPro" id="IPR034595">
    <property type="entry name" value="NDUFAF8"/>
</dbReference>
<dbReference type="Proteomes" id="UP000295252">
    <property type="component" value="Chromosome VIII"/>
</dbReference>
<dbReference type="PhylomeDB" id="A0A068UP57"/>
<gene>
    <name evidence="1" type="ORF">GSCOC_T00030804001</name>
</gene>
<reference evidence="2" key="1">
    <citation type="journal article" date="2014" name="Science">
        <title>The coffee genome provides insight into the convergent evolution of caffeine biosynthesis.</title>
        <authorList>
            <person name="Denoeud F."/>
            <person name="Carretero-Paulet L."/>
            <person name="Dereeper A."/>
            <person name="Droc G."/>
            <person name="Guyot R."/>
            <person name="Pietrella M."/>
            <person name="Zheng C."/>
            <person name="Alberti A."/>
            <person name="Anthony F."/>
            <person name="Aprea G."/>
            <person name="Aury J.M."/>
            <person name="Bento P."/>
            <person name="Bernard M."/>
            <person name="Bocs S."/>
            <person name="Campa C."/>
            <person name="Cenci A."/>
            <person name="Combes M.C."/>
            <person name="Crouzillat D."/>
            <person name="Da Silva C."/>
            <person name="Daddiego L."/>
            <person name="De Bellis F."/>
            <person name="Dussert S."/>
            <person name="Garsmeur O."/>
            <person name="Gayraud T."/>
            <person name="Guignon V."/>
            <person name="Jahn K."/>
            <person name="Jamilloux V."/>
            <person name="Joet T."/>
            <person name="Labadie K."/>
            <person name="Lan T."/>
            <person name="Leclercq J."/>
            <person name="Lepelley M."/>
            <person name="Leroy T."/>
            <person name="Li L.T."/>
            <person name="Librado P."/>
            <person name="Lopez L."/>
            <person name="Munoz A."/>
            <person name="Noel B."/>
            <person name="Pallavicini A."/>
            <person name="Perrotta G."/>
            <person name="Poncet V."/>
            <person name="Pot D."/>
            <person name="Priyono X."/>
            <person name="Rigoreau M."/>
            <person name="Rouard M."/>
            <person name="Rozas J."/>
            <person name="Tranchant-Dubreuil C."/>
            <person name="VanBuren R."/>
            <person name="Zhang Q."/>
            <person name="Andrade A.C."/>
            <person name="Argout X."/>
            <person name="Bertrand B."/>
            <person name="de Kochko A."/>
            <person name="Graziosi G."/>
            <person name="Henry R.J."/>
            <person name="Jayarama X."/>
            <person name="Ming R."/>
            <person name="Nagai C."/>
            <person name="Rounsley S."/>
            <person name="Sankoff D."/>
            <person name="Giuliano G."/>
            <person name="Albert V.A."/>
            <person name="Wincker P."/>
            <person name="Lashermes P."/>
        </authorList>
    </citation>
    <scope>NUCLEOTIDE SEQUENCE [LARGE SCALE GENOMIC DNA]</scope>
    <source>
        <strain evidence="2">cv. DH200-94</strain>
    </source>
</reference>
<dbReference type="GO" id="GO:0032981">
    <property type="term" value="P:mitochondrial respiratory chain complex I assembly"/>
    <property type="evidence" value="ECO:0007669"/>
    <property type="project" value="InterPro"/>
</dbReference>
<protein>
    <recommendedName>
        <fullName evidence="3">IMS import disulfide relay-system CHCH-CHCH-like Cx9C domain-containing protein</fullName>
    </recommendedName>
</protein>
<dbReference type="AlphaFoldDB" id="A0A068UP57"/>
<dbReference type="GO" id="GO:0005739">
    <property type="term" value="C:mitochondrion"/>
    <property type="evidence" value="ECO:0007669"/>
    <property type="project" value="InterPro"/>
</dbReference>
<keyword evidence="2" id="KW-1185">Reference proteome</keyword>
<accession>A0A068UP57</accession>
<proteinExistence type="predicted"/>
<dbReference type="Gramene" id="CDP10176">
    <property type="protein sequence ID" value="CDP10176"/>
    <property type="gene ID" value="GSCOC_T00030804001"/>
</dbReference>